<reference evidence="3 4" key="1">
    <citation type="submission" date="2014-02" db="EMBL/GenBank/DDBJ databases">
        <title>Draft genome sequence of Lysinibacillus manganicus DSM 26584T.</title>
        <authorList>
            <person name="Zhang F."/>
            <person name="Wang G."/>
            <person name="Zhang L."/>
        </authorList>
    </citation>
    <scope>NUCLEOTIDE SEQUENCE [LARGE SCALE GENOMIC DNA]</scope>
    <source>
        <strain evidence="3 4">DSM 26584</strain>
    </source>
</reference>
<accession>A0A0A3I336</accession>
<sequence>MNAEEQTYDVFQAIADPTRRKVLHLLSSKNQSIAEISSHFDISRTAVVKHLKILSEAGLILGEKSGKEKIYSLQPEPLKDIKEWLAYYERFWHNKLTKFKYVVENDTLKKD</sequence>
<dbReference type="Gene3D" id="1.10.10.10">
    <property type="entry name" value="Winged helix-like DNA-binding domain superfamily/Winged helix DNA-binding domain"/>
    <property type="match status" value="1"/>
</dbReference>
<dbReference type="InterPro" id="IPR036388">
    <property type="entry name" value="WH-like_DNA-bd_sf"/>
</dbReference>
<evidence type="ECO:0000313" key="4">
    <source>
        <dbReference type="Proteomes" id="UP000030416"/>
    </source>
</evidence>
<dbReference type="Proteomes" id="UP000030416">
    <property type="component" value="Unassembled WGS sequence"/>
</dbReference>
<dbReference type="GO" id="GO:0003700">
    <property type="term" value="F:DNA-binding transcription factor activity"/>
    <property type="evidence" value="ECO:0007669"/>
    <property type="project" value="InterPro"/>
</dbReference>
<dbReference type="RefSeq" id="WP_036187563.1">
    <property type="nucleotide sequence ID" value="NZ_AVDA01000015.1"/>
</dbReference>
<dbReference type="PROSITE" id="PS50987">
    <property type="entry name" value="HTH_ARSR_2"/>
    <property type="match status" value="1"/>
</dbReference>
<dbReference type="NCBIfam" id="NF033788">
    <property type="entry name" value="HTH_metalloreg"/>
    <property type="match status" value="1"/>
</dbReference>
<organism evidence="3 4">
    <name type="scientific">Ureibacillus manganicus DSM 26584</name>
    <dbReference type="NCBI Taxonomy" id="1384049"/>
    <lineage>
        <taxon>Bacteria</taxon>
        <taxon>Bacillati</taxon>
        <taxon>Bacillota</taxon>
        <taxon>Bacilli</taxon>
        <taxon>Bacillales</taxon>
        <taxon>Caryophanaceae</taxon>
        <taxon>Ureibacillus</taxon>
    </lineage>
</organism>
<keyword evidence="1" id="KW-0238">DNA-binding</keyword>
<dbReference type="OrthoDB" id="9799175at2"/>
<dbReference type="InterPro" id="IPR036390">
    <property type="entry name" value="WH_DNA-bd_sf"/>
</dbReference>
<dbReference type="SUPFAM" id="SSF46785">
    <property type="entry name" value="Winged helix' DNA-binding domain"/>
    <property type="match status" value="1"/>
</dbReference>
<evidence type="ECO:0000256" key="1">
    <source>
        <dbReference type="ARBA" id="ARBA00023125"/>
    </source>
</evidence>
<dbReference type="InterPro" id="IPR001845">
    <property type="entry name" value="HTH_ArsR_DNA-bd_dom"/>
</dbReference>
<keyword evidence="4" id="KW-1185">Reference proteome</keyword>
<dbReference type="GO" id="GO:0003677">
    <property type="term" value="F:DNA binding"/>
    <property type="evidence" value="ECO:0007669"/>
    <property type="project" value="UniProtKB-KW"/>
</dbReference>
<gene>
    <name evidence="3" type="ORF">CD29_13505</name>
</gene>
<feature type="domain" description="HTH arsR-type" evidence="2">
    <location>
        <begin position="1"/>
        <end position="93"/>
    </location>
</feature>
<evidence type="ECO:0000313" key="3">
    <source>
        <dbReference type="EMBL" id="KGR77900.1"/>
    </source>
</evidence>
<proteinExistence type="predicted"/>
<name>A0A0A3I336_9BACL</name>
<dbReference type="InterPro" id="IPR011991">
    <property type="entry name" value="ArsR-like_HTH"/>
</dbReference>
<dbReference type="AlphaFoldDB" id="A0A0A3I336"/>
<dbReference type="eggNOG" id="COG0640">
    <property type="taxonomic scope" value="Bacteria"/>
</dbReference>
<dbReference type="PANTHER" id="PTHR38600:SF1">
    <property type="entry name" value="TRANSCRIPTIONAL REGULATORY PROTEIN"/>
    <property type="match status" value="1"/>
</dbReference>
<dbReference type="PRINTS" id="PR00778">
    <property type="entry name" value="HTHARSR"/>
</dbReference>
<dbReference type="PANTHER" id="PTHR38600">
    <property type="entry name" value="TRANSCRIPTIONAL REGULATORY PROTEIN"/>
    <property type="match status" value="1"/>
</dbReference>
<dbReference type="STRING" id="1384049.CD29_13505"/>
<dbReference type="SMART" id="SM00418">
    <property type="entry name" value="HTH_ARSR"/>
    <property type="match status" value="1"/>
</dbReference>
<dbReference type="EMBL" id="JPVN01000015">
    <property type="protein sequence ID" value="KGR77900.1"/>
    <property type="molecule type" value="Genomic_DNA"/>
</dbReference>
<dbReference type="Pfam" id="PF01022">
    <property type="entry name" value="HTH_5"/>
    <property type="match status" value="1"/>
</dbReference>
<evidence type="ECO:0000259" key="2">
    <source>
        <dbReference type="PROSITE" id="PS50987"/>
    </source>
</evidence>
<comment type="caution">
    <text evidence="3">The sequence shown here is derived from an EMBL/GenBank/DDBJ whole genome shotgun (WGS) entry which is preliminary data.</text>
</comment>
<protein>
    <submittedName>
        <fullName evidence="3">ArsR family transcriptional regulator</fullName>
    </submittedName>
</protein>
<dbReference type="CDD" id="cd00090">
    <property type="entry name" value="HTH_ARSR"/>
    <property type="match status" value="1"/>
</dbReference>